<dbReference type="Gene3D" id="3.40.50.10810">
    <property type="entry name" value="Tandem AAA-ATPase domain"/>
    <property type="match status" value="1"/>
</dbReference>
<dbReference type="Gene3D" id="1.20.120.850">
    <property type="entry name" value="SWI2/SNF2 ATPases, N-terminal domain"/>
    <property type="match status" value="1"/>
</dbReference>
<evidence type="ECO:0000256" key="8">
    <source>
        <dbReference type="ARBA" id="ARBA00022840"/>
    </source>
</evidence>
<dbReference type="CDD" id="cd18003">
    <property type="entry name" value="DEXQc_SRCAP"/>
    <property type="match status" value="1"/>
</dbReference>
<dbReference type="PROSITE" id="PS51194">
    <property type="entry name" value="HELICASE_CTER"/>
    <property type="match status" value="1"/>
</dbReference>
<dbReference type="PANTHER" id="PTHR45685:SF1">
    <property type="entry name" value="HELICASE SRCAP"/>
    <property type="match status" value="1"/>
</dbReference>
<dbReference type="InterPro" id="IPR002464">
    <property type="entry name" value="DNA/RNA_helicase_DEAH_CS"/>
</dbReference>
<evidence type="ECO:0000256" key="11">
    <source>
        <dbReference type="ARBA" id="ARBA00023125"/>
    </source>
</evidence>
<dbReference type="Gene3D" id="3.40.50.300">
    <property type="entry name" value="P-loop containing nucleotide triphosphate hydrolases"/>
    <property type="match status" value="1"/>
</dbReference>
<evidence type="ECO:0000259" key="18">
    <source>
        <dbReference type="PROSITE" id="PS51194"/>
    </source>
</evidence>
<dbReference type="PROSITE" id="PS51204">
    <property type="entry name" value="HSA"/>
    <property type="match status" value="1"/>
</dbReference>
<feature type="compositionally biased region" description="Acidic residues" evidence="16">
    <location>
        <begin position="662"/>
        <end position="676"/>
    </location>
</feature>
<feature type="region of interest" description="Disordered" evidence="16">
    <location>
        <begin position="1689"/>
        <end position="1711"/>
    </location>
</feature>
<evidence type="ECO:0000313" key="20">
    <source>
        <dbReference type="EMBL" id="KAL2808518.1"/>
    </source>
</evidence>
<feature type="domain" description="HSA" evidence="19">
    <location>
        <begin position="341"/>
        <end position="415"/>
    </location>
</feature>
<feature type="compositionally biased region" description="Low complexity" evidence="16">
    <location>
        <begin position="209"/>
        <end position="227"/>
    </location>
</feature>
<feature type="region of interest" description="Disordered" evidence="16">
    <location>
        <begin position="725"/>
        <end position="829"/>
    </location>
</feature>
<reference evidence="20 21" key="1">
    <citation type="submission" date="2024-07" db="EMBL/GenBank/DDBJ databases">
        <title>Section-level genome sequencing and comparative genomics of Aspergillus sections Usti and Cavernicolus.</title>
        <authorList>
            <consortium name="Lawrence Berkeley National Laboratory"/>
            <person name="Nybo J.L."/>
            <person name="Vesth T.C."/>
            <person name="Theobald S."/>
            <person name="Frisvad J.C."/>
            <person name="Larsen T.O."/>
            <person name="Kjaerboelling I."/>
            <person name="Rothschild-Mancinelli K."/>
            <person name="Lyhne E.K."/>
            <person name="Kogle M.E."/>
            <person name="Barry K."/>
            <person name="Clum A."/>
            <person name="Na H."/>
            <person name="Ledsgaard L."/>
            <person name="Lin J."/>
            <person name="Lipzen A."/>
            <person name="Kuo A."/>
            <person name="Riley R."/>
            <person name="Mondo S."/>
            <person name="Labutti K."/>
            <person name="Haridas S."/>
            <person name="Pangalinan J."/>
            <person name="Salamov A.A."/>
            <person name="Simmons B.A."/>
            <person name="Magnuson J.K."/>
            <person name="Chen J."/>
            <person name="Drula E."/>
            <person name="Henrissat B."/>
            <person name="Wiebenga A."/>
            <person name="Lubbers R.J."/>
            <person name="Gomes A.C."/>
            <person name="Makela M.R."/>
            <person name="Stajich J."/>
            <person name="Grigoriev I.V."/>
            <person name="Mortensen U.H."/>
            <person name="De Vries R.P."/>
            <person name="Baker S.E."/>
            <person name="Andersen M.R."/>
        </authorList>
    </citation>
    <scope>NUCLEOTIDE SEQUENCE [LARGE SCALE GENOMIC DNA]</scope>
    <source>
        <strain evidence="20 21">CBS 588.65</strain>
    </source>
</reference>
<feature type="compositionally biased region" description="Acidic residues" evidence="16">
    <location>
        <begin position="239"/>
        <end position="250"/>
    </location>
</feature>
<dbReference type="SMART" id="SM00487">
    <property type="entry name" value="DEXDc"/>
    <property type="match status" value="1"/>
</dbReference>
<name>A0ABR4GZ92_9EURO</name>
<feature type="domain" description="Helicase C-terminal" evidence="18">
    <location>
        <begin position="1391"/>
        <end position="1541"/>
    </location>
</feature>
<dbReference type="GO" id="GO:0004386">
    <property type="term" value="F:helicase activity"/>
    <property type="evidence" value="ECO:0007669"/>
    <property type="project" value="UniProtKB-KW"/>
</dbReference>
<dbReference type="SMART" id="SM00490">
    <property type="entry name" value="HELICc"/>
    <property type="match status" value="1"/>
</dbReference>
<feature type="region of interest" description="Disordered" evidence="16">
    <location>
        <begin position="471"/>
        <end position="713"/>
    </location>
</feature>
<dbReference type="InterPro" id="IPR014012">
    <property type="entry name" value="HSA_dom"/>
</dbReference>
<gene>
    <name evidence="20" type="ORF">BJX63DRAFT_33365</name>
</gene>
<protein>
    <recommendedName>
        <fullName evidence="4">DNA helicase</fullName>
        <ecNumber evidence="4">3.6.4.12</ecNumber>
    </recommendedName>
</protein>
<feature type="compositionally biased region" description="Low complexity" evidence="16">
    <location>
        <begin position="67"/>
        <end position="78"/>
    </location>
</feature>
<feature type="compositionally biased region" description="Basic and acidic residues" evidence="16">
    <location>
        <begin position="45"/>
        <end position="56"/>
    </location>
</feature>
<keyword evidence="10" id="KW-0805">Transcription regulation</keyword>
<evidence type="ECO:0000256" key="6">
    <source>
        <dbReference type="ARBA" id="ARBA00022801"/>
    </source>
</evidence>
<dbReference type="EC" id="3.6.4.12" evidence="4"/>
<evidence type="ECO:0000256" key="1">
    <source>
        <dbReference type="ARBA" id="ARBA00004123"/>
    </source>
</evidence>
<keyword evidence="9" id="KW-0156">Chromatin regulator</keyword>
<evidence type="ECO:0000313" key="21">
    <source>
        <dbReference type="Proteomes" id="UP001610334"/>
    </source>
</evidence>
<dbReference type="CDD" id="cd18793">
    <property type="entry name" value="SF2_C_SNF"/>
    <property type="match status" value="1"/>
</dbReference>
<comment type="catalytic activity">
    <reaction evidence="15">
        <text>ATP + H2O = ADP + phosphate + H(+)</text>
        <dbReference type="Rhea" id="RHEA:13065"/>
        <dbReference type="ChEBI" id="CHEBI:15377"/>
        <dbReference type="ChEBI" id="CHEBI:15378"/>
        <dbReference type="ChEBI" id="CHEBI:30616"/>
        <dbReference type="ChEBI" id="CHEBI:43474"/>
        <dbReference type="ChEBI" id="CHEBI:456216"/>
        <dbReference type="EC" id="3.6.4.12"/>
    </reaction>
</comment>
<dbReference type="InterPro" id="IPR049730">
    <property type="entry name" value="SNF2/RAD54-like_C"/>
</dbReference>
<evidence type="ECO:0000256" key="5">
    <source>
        <dbReference type="ARBA" id="ARBA00022741"/>
    </source>
</evidence>
<comment type="caution">
    <text evidence="20">The sequence shown here is derived from an EMBL/GenBank/DDBJ whole genome shotgun (WGS) entry which is preliminary data.</text>
</comment>
<feature type="compositionally biased region" description="Polar residues" evidence="16">
    <location>
        <begin position="158"/>
        <end position="170"/>
    </location>
</feature>
<keyword evidence="13" id="KW-0804">Transcription</keyword>
<feature type="region of interest" description="Disordered" evidence="16">
    <location>
        <begin position="1"/>
        <end position="264"/>
    </location>
</feature>
<dbReference type="Pfam" id="PF00271">
    <property type="entry name" value="Helicase_C"/>
    <property type="match status" value="1"/>
</dbReference>
<feature type="compositionally biased region" description="Acidic residues" evidence="16">
    <location>
        <begin position="507"/>
        <end position="517"/>
    </location>
</feature>
<keyword evidence="21" id="KW-1185">Reference proteome</keyword>
<dbReference type="Pfam" id="PF00176">
    <property type="entry name" value="SNF2-rel_dom"/>
    <property type="match status" value="1"/>
</dbReference>
<dbReference type="PROSITE" id="PS00690">
    <property type="entry name" value="DEAH_ATP_HELICASE"/>
    <property type="match status" value="1"/>
</dbReference>
<evidence type="ECO:0000259" key="17">
    <source>
        <dbReference type="PROSITE" id="PS51192"/>
    </source>
</evidence>
<dbReference type="InterPro" id="IPR014001">
    <property type="entry name" value="Helicase_ATP-bd"/>
</dbReference>
<feature type="compositionally biased region" description="Low complexity" evidence="16">
    <location>
        <begin position="1622"/>
        <end position="1633"/>
    </location>
</feature>
<feature type="compositionally biased region" description="Acidic residues" evidence="16">
    <location>
        <begin position="478"/>
        <end position="498"/>
    </location>
</feature>
<feature type="region of interest" description="Disordered" evidence="16">
    <location>
        <begin position="1622"/>
        <end position="1643"/>
    </location>
</feature>
<dbReference type="Proteomes" id="UP001610334">
    <property type="component" value="Unassembled WGS sequence"/>
</dbReference>
<keyword evidence="6" id="KW-0378">Hydrolase</keyword>
<comment type="similarity">
    <text evidence="2">Belongs to the SNF2/RAD54 helicase family. SWR1 subfamily.</text>
</comment>
<evidence type="ECO:0000256" key="13">
    <source>
        <dbReference type="ARBA" id="ARBA00023163"/>
    </source>
</evidence>
<proteinExistence type="inferred from homology"/>
<feature type="compositionally biased region" description="Acidic residues" evidence="16">
    <location>
        <begin position="575"/>
        <end position="619"/>
    </location>
</feature>
<organism evidence="20 21">
    <name type="scientific">Aspergillus granulosus</name>
    <dbReference type="NCBI Taxonomy" id="176169"/>
    <lineage>
        <taxon>Eukaryota</taxon>
        <taxon>Fungi</taxon>
        <taxon>Dikarya</taxon>
        <taxon>Ascomycota</taxon>
        <taxon>Pezizomycotina</taxon>
        <taxon>Eurotiomycetes</taxon>
        <taxon>Eurotiomycetidae</taxon>
        <taxon>Eurotiales</taxon>
        <taxon>Aspergillaceae</taxon>
        <taxon>Aspergillus</taxon>
        <taxon>Aspergillus subgen. Nidulantes</taxon>
    </lineage>
</organism>
<feature type="domain" description="Helicase ATP-binding" evidence="17">
    <location>
        <begin position="851"/>
        <end position="1016"/>
    </location>
</feature>
<feature type="compositionally biased region" description="Basic and acidic residues" evidence="16">
    <location>
        <begin position="518"/>
        <end position="528"/>
    </location>
</feature>
<feature type="compositionally biased region" description="Polar residues" evidence="16">
    <location>
        <begin position="545"/>
        <end position="562"/>
    </location>
</feature>
<evidence type="ECO:0000256" key="2">
    <source>
        <dbReference type="ARBA" id="ARBA00009220"/>
    </source>
</evidence>
<evidence type="ECO:0000259" key="19">
    <source>
        <dbReference type="PROSITE" id="PS51204"/>
    </source>
</evidence>
<evidence type="ECO:0000256" key="3">
    <source>
        <dbReference type="ARBA" id="ARBA00011826"/>
    </source>
</evidence>
<dbReference type="InterPro" id="IPR027417">
    <property type="entry name" value="P-loop_NTPase"/>
</dbReference>
<evidence type="ECO:0000256" key="16">
    <source>
        <dbReference type="SAM" id="MobiDB-lite"/>
    </source>
</evidence>
<evidence type="ECO:0000256" key="10">
    <source>
        <dbReference type="ARBA" id="ARBA00023015"/>
    </source>
</evidence>
<dbReference type="InterPro" id="IPR000330">
    <property type="entry name" value="SNF2_N"/>
</dbReference>
<keyword evidence="11" id="KW-0238">DNA-binding</keyword>
<dbReference type="SUPFAM" id="SSF52540">
    <property type="entry name" value="P-loop containing nucleoside triphosphate hydrolases"/>
    <property type="match status" value="2"/>
</dbReference>
<keyword evidence="8" id="KW-0067">ATP-binding</keyword>
<accession>A0ABR4GZ92</accession>
<evidence type="ECO:0000256" key="4">
    <source>
        <dbReference type="ARBA" id="ARBA00012551"/>
    </source>
</evidence>
<evidence type="ECO:0000256" key="14">
    <source>
        <dbReference type="ARBA" id="ARBA00023242"/>
    </source>
</evidence>
<keyword evidence="12" id="KW-0010">Activator</keyword>
<evidence type="ECO:0000256" key="9">
    <source>
        <dbReference type="ARBA" id="ARBA00022853"/>
    </source>
</evidence>
<evidence type="ECO:0000256" key="7">
    <source>
        <dbReference type="ARBA" id="ARBA00022806"/>
    </source>
</evidence>
<evidence type="ECO:0000256" key="15">
    <source>
        <dbReference type="ARBA" id="ARBA00047995"/>
    </source>
</evidence>
<dbReference type="EMBL" id="JBFXLT010000110">
    <property type="protein sequence ID" value="KAL2808518.1"/>
    <property type="molecule type" value="Genomic_DNA"/>
</dbReference>
<dbReference type="Pfam" id="PF07529">
    <property type="entry name" value="HSA"/>
    <property type="match status" value="1"/>
</dbReference>
<keyword evidence="5" id="KW-0547">Nucleotide-binding</keyword>
<keyword evidence="7 20" id="KW-0347">Helicase</keyword>
<evidence type="ECO:0000256" key="12">
    <source>
        <dbReference type="ARBA" id="ARBA00023159"/>
    </source>
</evidence>
<feature type="compositionally biased region" description="Low complexity" evidence="16">
    <location>
        <begin position="139"/>
        <end position="150"/>
    </location>
</feature>
<dbReference type="PANTHER" id="PTHR45685">
    <property type="entry name" value="HELICASE SRCAP-RELATED"/>
    <property type="match status" value="1"/>
</dbReference>
<sequence length="1711" mass="192018">MQNGITNGISHQNERVTPEFEPVSSDLPLNNPPVDSIPLDTNSCELKENTLADHNDGPPSKRRKVGSSTPSRRSISRPASPPWKKAGADGPTSLLVDGKRRSTRVSNVGPSEQPPSEPKPARSGQRQYVSKAVINRGDAVASSPVPMSPSRHGANRRSLGSGTAVNSSPVTTTRGATSRRRRVSPSPAPKRTSTRTRSDSSGASNYYHRSSNSTASRSATGRSTRSSLHTSSVAIGIEGDAEEGLEEVDQDERHEDGQQVPRLRIKVKKPALTIQHPAHVIPPRKYGSFKEWLENENSGQNGEGVFTPAKALEEAHKRRQVSDAMEPGGLLSAEICSAFLPEQQEEPPQQYSHQDYLLAHVLNFKKLLDIEHRRHRNTARTLAQACADAWKKRNKDPEDVLREQQVEMRGKRKQLAKDLKKMFDLARAEIDRIRLARWEEEQKAKDQRALDRAIKQSTMLFKKRRMEILGEIGSDAPETTDDEAITDNSDGESEESVDESNMSSTDNESEEGDEDYDADKHLTEEQLRLKYANLPDTHLGPDHASSFSDGESENSDGTNVNDTPGGIEDPSSQVDLDEVDPMLMDDSDDSTDMDDDMGDSDDEGSSEADSGEEDEEDDGPGLLGFFSKKDLASTTLHSTGGDEGGNDTGVDYEGGAVQAASSDEDEFEDESEDPDEVTLVPTGPVKKGSISPFETDTPVETPAEDITPHENETPLVEEITSDTAVLEHAALGNDTPFSDIRTKEVEMTDAPLASASKELDDSPESPLPRQETLGGPPGNEQYHSRAPSSEASPGTVATKPSEPESVSSYEAPAEKITGPSESPAPGLKTPIPHLLRGTLREYQHFGLDWLAGLYTNNINGILADEMGLGKTIQTIALLAHLAVEHEVWGPHLVVVPTSVILNWEMEFKKWCPGFKIMTYYGNQEERRQKRRGWTDDNSWNVLITSYQLVLQDQQVLKRRAWHYMILDEAHNIKNFRSQRWQALLTFRTRARLLLTGTPLQNNLTELWSLLFFLMPTDGEGTGIDGFADLKEFSEWFRRPVEQILEHGRETMDEDAKQVVTKLHTVLRPYILRRLKADVEKQMPAKYEHVVYCRLSKRQRYLYDGFMSRAQTKETLASGNYLSIINCLMQLRKVCNHPDLFETRPISTSFAMPRSVITEFEVQENLVRRRLLWEHPLEKLDLDFLNLVPISREDISRRLADDSARIMAYAPFNALRERQYHRTNWQMKFDGSTIRSTLDAIENDCRKRRMAELERSLYFESKRHGRRPVYGSSLIEFLTADSKQKPTANGPLRKRSYADWLSSQSSVLASMIMSVDERSLAMDGYIQRFACVTPAAIAAGVTEATLTPISTRQLTNKERFPAYDPFHEAQMRLSIAFPDKRLLQYDCGKLQRLDKLLRDLKAGGHRALIFTQMTKMLDVLEQFLNIHGHRYLRLDGTTKVEQRQILTDRFNNDNRILAFILSSRSGGLGINLTGADTVIFYDLDWNPAMDKQCQDRCHRIGQTRDVHIYRFVSEYTIESNILRKANQKRMLDDVVIQEGEFTTDYFTKLDVRDMIDTDEELLTGQDEASAAMDRVLENRVTNASRVFEQAEDKEDIDAAKNAQKELEHADDGDFDDRANAATAAGQTPTQAGTPLPAASDETQPQTLATASGNANLVALDDAEAEPSVGHIDDYLMRFMEWNMKDEPLVLPVDKSTKKSKKGKEHRLRKRRR</sequence>
<dbReference type="InterPro" id="IPR050520">
    <property type="entry name" value="INO80/SWR1_helicase"/>
</dbReference>
<dbReference type="PROSITE" id="PS51192">
    <property type="entry name" value="HELICASE_ATP_BIND_1"/>
    <property type="match status" value="1"/>
</dbReference>
<keyword evidence="14" id="KW-0539">Nucleus</keyword>
<dbReference type="InterPro" id="IPR038718">
    <property type="entry name" value="SNF2-like_sf"/>
</dbReference>
<comment type="subcellular location">
    <subcellularLocation>
        <location evidence="1">Nucleus</location>
    </subcellularLocation>
</comment>
<feature type="compositionally biased region" description="Polar residues" evidence="16">
    <location>
        <begin position="1"/>
        <end position="11"/>
    </location>
</feature>
<feature type="compositionally biased region" description="Basic residues" evidence="16">
    <location>
        <begin position="1696"/>
        <end position="1711"/>
    </location>
</feature>
<dbReference type="InterPro" id="IPR001650">
    <property type="entry name" value="Helicase_C-like"/>
</dbReference>
<comment type="subunit">
    <text evidence="3">Component of the SWR1 chromatin-remodeling complex.</text>
</comment>